<dbReference type="Pfam" id="PF07748">
    <property type="entry name" value="Glyco_hydro_38C"/>
    <property type="match status" value="1"/>
</dbReference>
<sequence>MKSSVYIVPSFHYDVVYLQDYQTYLERGFAILDRALCLLESSSEYCFLIEQVILAEAYCAGRPDRLAKLKRFTEAGRLHFAPGMYVMPDMNMPDGESLFLQISEGFRWLEEKLHYRPAICWIADCWGHPAQLPQILTRCGFKGYAFWRCMNPDLRKNHFLWRGIDGTTIRTHWLSKGYSPIHFPDTAEIVNAPDQKIFTSSCEQLETLCREFEEIGAAGHVLLCNGGDFTMPQESASATLAHLRSTGLFAKLELSGPEQYFDSLDWKNTILYDGEFNSALQGTFSSNIRLKQQIRECAFFFNALERLAVLTGRPWEKREMLLKQLLKQQFHDTICGTLADAPLNDTLRELAACLRQLEEARLELGSSAVPEKNLFNPTQFDRTEIIRDGDRPLLLSVGPHASSPQRTARVLSPDGDTSLPQTFTNGFYSARLDAEGFIASLKVDGGELVNPHAAVKFGALTMQMDYGDLWLHFDAPLSGGSPAAALTQNREDPLDFPDDSGLVNRGTFRPEIREAALVFRSPELWIVRQTGRLCFWQLNIDFTVETHFRSDSPRIAYRVEFTPKGKHYRIRAAFPSTVGADGAVYYEIPFGIQKRGRAVHAAQNWMDFSDADKGIALLNRGLPSNSVDSAGNLLLTLFRSAAMEYKAPSEESFGTGVRHNFEYAVVPHGKRNFAALVKEGILFNAPLLETGCRLPRAFVPEAENIMISAIRNSEDGVLLRLYECAGLPTTSSIHIPECFRSCLDVDGLGERSGGKGFPVFGTVPVELNPFEIKTLLLLPNRKN</sequence>
<organism evidence="7 8">
    <name type="scientific">Victivallis vadensis</name>
    <dbReference type="NCBI Taxonomy" id="172901"/>
    <lineage>
        <taxon>Bacteria</taxon>
        <taxon>Pseudomonadati</taxon>
        <taxon>Lentisphaerota</taxon>
        <taxon>Lentisphaeria</taxon>
        <taxon>Victivallales</taxon>
        <taxon>Victivallaceae</taxon>
        <taxon>Victivallis</taxon>
    </lineage>
</organism>
<dbReference type="SUPFAM" id="SSF74650">
    <property type="entry name" value="Galactose mutarotase-like"/>
    <property type="match status" value="1"/>
</dbReference>
<dbReference type="Pfam" id="PF09261">
    <property type="entry name" value="Alpha-mann_mid"/>
    <property type="match status" value="1"/>
</dbReference>
<dbReference type="InterPro" id="IPR011330">
    <property type="entry name" value="Glyco_hydro/deAcase_b/a-brl"/>
</dbReference>
<keyword evidence="4" id="KW-0326">Glycosidase</keyword>
<dbReference type="InterPro" id="IPR028995">
    <property type="entry name" value="Glyco_hydro_57/38_cen_sf"/>
</dbReference>
<comment type="caution">
    <text evidence="7">The sequence shown here is derived from an EMBL/GenBank/DDBJ whole genome shotgun (WGS) entry which is preliminary data.</text>
</comment>
<keyword evidence="3" id="KW-0378">Hydrolase</keyword>
<dbReference type="InterPro" id="IPR011013">
    <property type="entry name" value="Gal_mutarotase_sf_dom"/>
</dbReference>
<keyword evidence="8" id="KW-1185">Reference proteome</keyword>
<dbReference type="PANTHER" id="PTHR46017">
    <property type="entry name" value="ALPHA-MANNOSIDASE 2C1"/>
    <property type="match status" value="1"/>
</dbReference>
<dbReference type="GO" id="GO:0030246">
    <property type="term" value="F:carbohydrate binding"/>
    <property type="evidence" value="ECO:0007669"/>
    <property type="project" value="InterPro"/>
</dbReference>
<dbReference type="EMBL" id="QEKH01000026">
    <property type="protein sequence ID" value="PVY38454.1"/>
    <property type="molecule type" value="Genomic_DNA"/>
</dbReference>
<dbReference type="CDD" id="cd10786">
    <property type="entry name" value="GH38N_AMII_like"/>
    <property type="match status" value="1"/>
</dbReference>
<dbReference type="GO" id="GO:0046872">
    <property type="term" value="F:metal ion binding"/>
    <property type="evidence" value="ECO:0007669"/>
    <property type="project" value="UniProtKB-KW"/>
</dbReference>
<dbReference type="Gene3D" id="3.20.110.10">
    <property type="entry name" value="Glycoside hydrolase 38, N terminal domain"/>
    <property type="match status" value="1"/>
</dbReference>
<dbReference type="GO" id="GO:0006013">
    <property type="term" value="P:mannose metabolic process"/>
    <property type="evidence" value="ECO:0007669"/>
    <property type="project" value="InterPro"/>
</dbReference>
<dbReference type="AlphaFoldDB" id="A0A2U1APW5"/>
<dbReference type="RefSeq" id="WP_116885071.1">
    <property type="nucleotide sequence ID" value="NZ_QEKH01000026.1"/>
</dbReference>
<dbReference type="SMART" id="SM00872">
    <property type="entry name" value="Alpha-mann_mid"/>
    <property type="match status" value="1"/>
</dbReference>
<dbReference type="InterPro" id="IPR037094">
    <property type="entry name" value="Glyco_hydro_38_cen_sf"/>
</dbReference>
<evidence type="ECO:0000259" key="6">
    <source>
        <dbReference type="SMART" id="SM00872"/>
    </source>
</evidence>
<name>A0A2U1APW5_9BACT</name>
<dbReference type="SUPFAM" id="SSF88688">
    <property type="entry name" value="Families 57/38 glycoside transferase middle domain"/>
    <property type="match status" value="1"/>
</dbReference>
<reference evidence="7 8" key="1">
    <citation type="submission" date="2018-04" db="EMBL/GenBank/DDBJ databases">
        <title>Genomic Encyclopedia of Type Strains, Phase IV (KMG-IV): sequencing the most valuable type-strain genomes for metagenomic binning, comparative biology and taxonomic classification.</title>
        <authorList>
            <person name="Goeker M."/>
        </authorList>
    </citation>
    <scope>NUCLEOTIDE SEQUENCE [LARGE SCALE GENOMIC DNA]</scope>
    <source>
        <strain evidence="7 8">DSM 14823</strain>
    </source>
</reference>
<feature type="domain" description="Glycoside hydrolase family 38 central" evidence="6">
    <location>
        <begin position="278"/>
        <end position="350"/>
    </location>
</feature>
<proteinExistence type="inferred from homology"/>
<dbReference type="GeneID" id="78296364"/>
<dbReference type="GO" id="GO:0004559">
    <property type="term" value="F:alpha-mannosidase activity"/>
    <property type="evidence" value="ECO:0007669"/>
    <property type="project" value="InterPro"/>
</dbReference>
<comment type="similarity">
    <text evidence="1">Belongs to the glycosyl hydrolase 38 family.</text>
</comment>
<dbReference type="Gene3D" id="2.70.98.30">
    <property type="entry name" value="Golgi alpha-mannosidase II, domain 4"/>
    <property type="match status" value="1"/>
</dbReference>
<evidence type="ECO:0000256" key="4">
    <source>
        <dbReference type="ARBA" id="ARBA00023295"/>
    </source>
</evidence>
<evidence type="ECO:0000256" key="1">
    <source>
        <dbReference type="ARBA" id="ARBA00009792"/>
    </source>
</evidence>
<dbReference type="InterPro" id="IPR027291">
    <property type="entry name" value="Glyco_hydro_38_N_sf"/>
</dbReference>
<evidence type="ECO:0000313" key="7">
    <source>
        <dbReference type="EMBL" id="PVY38454.1"/>
    </source>
</evidence>
<gene>
    <name evidence="7" type="ORF">C8D82_12651</name>
</gene>
<protein>
    <submittedName>
        <fullName evidence="7">Alpha-mannosidase</fullName>
    </submittedName>
</protein>
<dbReference type="Pfam" id="PF17677">
    <property type="entry name" value="Glyco_hydro38C2"/>
    <property type="match status" value="1"/>
</dbReference>
<evidence type="ECO:0000256" key="2">
    <source>
        <dbReference type="ARBA" id="ARBA00022723"/>
    </source>
</evidence>
<dbReference type="GO" id="GO:0009313">
    <property type="term" value="P:oligosaccharide catabolic process"/>
    <property type="evidence" value="ECO:0007669"/>
    <property type="project" value="TreeGrafter"/>
</dbReference>
<dbReference type="SUPFAM" id="SSF88713">
    <property type="entry name" value="Glycoside hydrolase/deacetylase"/>
    <property type="match status" value="1"/>
</dbReference>
<dbReference type="Proteomes" id="UP000245959">
    <property type="component" value="Unassembled WGS sequence"/>
</dbReference>
<dbReference type="InterPro" id="IPR041147">
    <property type="entry name" value="GH38_C"/>
</dbReference>
<dbReference type="Gene3D" id="1.20.1270.50">
    <property type="entry name" value="Glycoside hydrolase family 38, central domain"/>
    <property type="match status" value="1"/>
</dbReference>
<evidence type="ECO:0000313" key="8">
    <source>
        <dbReference type="Proteomes" id="UP000245959"/>
    </source>
</evidence>
<feature type="region of interest" description="Disordered" evidence="5">
    <location>
        <begin position="397"/>
        <end position="416"/>
    </location>
</feature>
<dbReference type="InterPro" id="IPR011682">
    <property type="entry name" value="Glyco_hydro_38_C"/>
</dbReference>
<evidence type="ECO:0000256" key="5">
    <source>
        <dbReference type="SAM" id="MobiDB-lite"/>
    </source>
</evidence>
<dbReference type="InterPro" id="IPR015341">
    <property type="entry name" value="Glyco_hydro_38_cen"/>
</dbReference>
<accession>A0A2U1APW5</accession>
<dbReference type="InterPro" id="IPR000602">
    <property type="entry name" value="Glyco_hydro_38_N"/>
</dbReference>
<keyword evidence="2" id="KW-0479">Metal-binding</keyword>
<dbReference type="PANTHER" id="PTHR46017:SF1">
    <property type="entry name" value="ALPHA-MANNOSIDASE 2C1"/>
    <property type="match status" value="1"/>
</dbReference>
<evidence type="ECO:0000256" key="3">
    <source>
        <dbReference type="ARBA" id="ARBA00022801"/>
    </source>
</evidence>
<dbReference type="Pfam" id="PF01074">
    <property type="entry name" value="Glyco_hydro_38N"/>
    <property type="match status" value="1"/>
</dbReference>